<evidence type="ECO:0000256" key="1">
    <source>
        <dbReference type="ARBA" id="ARBA00022737"/>
    </source>
</evidence>
<evidence type="ECO:0000313" key="6">
    <source>
        <dbReference type="Proteomes" id="UP000566819"/>
    </source>
</evidence>
<organism evidence="5 6">
    <name type="scientific">Cudoniella acicularis</name>
    <dbReference type="NCBI Taxonomy" id="354080"/>
    <lineage>
        <taxon>Eukaryota</taxon>
        <taxon>Fungi</taxon>
        <taxon>Dikarya</taxon>
        <taxon>Ascomycota</taxon>
        <taxon>Pezizomycotina</taxon>
        <taxon>Leotiomycetes</taxon>
        <taxon>Helotiales</taxon>
        <taxon>Tricladiaceae</taxon>
        <taxon>Cudoniella</taxon>
    </lineage>
</organism>
<keyword evidence="2 3" id="KW-0040">ANK repeat</keyword>
<dbReference type="Pfam" id="PF12796">
    <property type="entry name" value="Ank_2"/>
    <property type="match status" value="1"/>
</dbReference>
<keyword evidence="6" id="KW-1185">Reference proteome</keyword>
<evidence type="ECO:0000313" key="5">
    <source>
        <dbReference type="EMBL" id="KAF4626235.1"/>
    </source>
</evidence>
<protein>
    <submittedName>
        <fullName evidence="5">Uncharacterized protein</fullName>
    </submittedName>
</protein>
<dbReference type="PANTHER" id="PTHR24171">
    <property type="entry name" value="ANKYRIN REPEAT DOMAIN-CONTAINING PROTEIN 39-RELATED"/>
    <property type="match status" value="1"/>
</dbReference>
<evidence type="ECO:0000256" key="2">
    <source>
        <dbReference type="ARBA" id="ARBA00023043"/>
    </source>
</evidence>
<keyword evidence="1" id="KW-0677">Repeat</keyword>
<reference evidence="5 6" key="1">
    <citation type="submission" date="2020-03" db="EMBL/GenBank/DDBJ databases">
        <title>Draft Genome Sequence of Cudoniella acicularis.</title>
        <authorList>
            <person name="Buettner E."/>
            <person name="Kellner H."/>
        </authorList>
    </citation>
    <scope>NUCLEOTIDE SEQUENCE [LARGE SCALE GENOMIC DNA]</scope>
    <source>
        <strain evidence="5 6">DSM 108380</strain>
    </source>
</reference>
<dbReference type="SMART" id="SM00248">
    <property type="entry name" value="ANK"/>
    <property type="match status" value="2"/>
</dbReference>
<dbReference type="AlphaFoldDB" id="A0A8H4VZP9"/>
<dbReference type="Gene3D" id="1.25.40.20">
    <property type="entry name" value="Ankyrin repeat-containing domain"/>
    <property type="match status" value="1"/>
</dbReference>
<gene>
    <name evidence="5" type="ORF">G7Y89_g11927</name>
</gene>
<sequence length="703" mass="78403">MARSPPGSILAPDGEYIEADSSSLENVVYLEATPHLFIRACSSKPTWSPNGECKQRSPSESSVPSWLIALIDQTKPKQGHIPDELRPAHELGLIQFVNEKGSWHIQIMEECCAKMRSKMGRDNRRQLLFEGTAIALHAFPCNHAEILGEEMAHQLLRFVVPCVLPLLAVATDDDFMTWLSPSQRRYSFLFHVLEFLHNVSVTLGMNHLALPRGLPQRLLALIQLNPELSPRDVEYSFVLVGAKNILTQAEPGTPETTRSLEFFIQHTHTPDSLDERTNAAIGLSLAMIYSNQNLVSIHQRVANLIRDWRPLPKNSPCKHPASAMEYLTAVELNTAPKLDSFSSSGSFSTDTEAMIGFIMSRRGFYDIAWEILRRCVKMVKSEHGVDSFEFGVTVAELINCCNMLRKEDIATRLAIQALASRQDPDLIGRPDWFYLSVGLADSFIGQAKYHTAVAKLEEILAAPFAPATTAMTAALRFAKVQRRLEKGGEKAFIRDSPLWKAATHFGAVSHVLKLEFLEEIGCNLSLLSQSDDGKTTTGFMDMLDEQLLKERSCLFESPSCQWYFNMRQRHNDPDEKVQLQPPQNQRKRSIDSSNSQSGEFLKDSDLATLPHQETTSGRGKVKGSTTTLVPALHSVAKNGNIRYLRILLSTKIFDINSEDSAGRTPLFWATMRGHEGIIKLLLDKGASVDSKDSAGRTPLSFAI</sequence>
<feature type="region of interest" description="Disordered" evidence="4">
    <location>
        <begin position="572"/>
        <end position="624"/>
    </location>
</feature>
<feature type="repeat" description="ANK" evidence="3">
    <location>
        <begin position="661"/>
        <end position="693"/>
    </location>
</feature>
<comment type="caution">
    <text evidence="5">The sequence shown here is derived from an EMBL/GenBank/DDBJ whole genome shotgun (WGS) entry which is preliminary data.</text>
</comment>
<name>A0A8H4VZP9_9HELO</name>
<dbReference type="OrthoDB" id="5103233at2759"/>
<evidence type="ECO:0000256" key="3">
    <source>
        <dbReference type="PROSITE-ProRule" id="PRU00023"/>
    </source>
</evidence>
<dbReference type="InterPro" id="IPR036770">
    <property type="entry name" value="Ankyrin_rpt-contain_sf"/>
</dbReference>
<dbReference type="PROSITE" id="PS50297">
    <property type="entry name" value="ANK_REP_REGION"/>
    <property type="match status" value="1"/>
</dbReference>
<dbReference type="PROSITE" id="PS50088">
    <property type="entry name" value="ANK_REPEAT"/>
    <property type="match status" value="1"/>
</dbReference>
<feature type="compositionally biased region" description="Polar residues" evidence="4">
    <location>
        <begin position="611"/>
        <end position="624"/>
    </location>
</feature>
<dbReference type="EMBL" id="JAAMPI010001194">
    <property type="protein sequence ID" value="KAF4626235.1"/>
    <property type="molecule type" value="Genomic_DNA"/>
</dbReference>
<dbReference type="InterPro" id="IPR002110">
    <property type="entry name" value="Ankyrin_rpt"/>
</dbReference>
<dbReference type="SUPFAM" id="SSF48403">
    <property type="entry name" value="Ankyrin repeat"/>
    <property type="match status" value="1"/>
</dbReference>
<proteinExistence type="predicted"/>
<accession>A0A8H4VZP9</accession>
<evidence type="ECO:0000256" key="4">
    <source>
        <dbReference type="SAM" id="MobiDB-lite"/>
    </source>
</evidence>
<dbReference type="Proteomes" id="UP000566819">
    <property type="component" value="Unassembled WGS sequence"/>
</dbReference>